<dbReference type="InterPro" id="IPR016032">
    <property type="entry name" value="Sig_transdc_resp-reg_C-effctor"/>
</dbReference>
<dbReference type="PANTHER" id="PTHR44688">
    <property type="entry name" value="DNA-BINDING TRANSCRIPTIONAL ACTIVATOR DEVR_DOSR"/>
    <property type="match status" value="1"/>
</dbReference>
<keyword evidence="6" id="KW-1185">Reference proteome</keyword>
<evidence type="ECO:0000313" key="5">
    <source>
        <dbReference type="EMBL" id="MBB4946845.1"/>
    </source>
</evidence>
<dbReference type="RefSeq" id="WP_184914117.1">
    <property type="nucleotide sequence ID" value="NZ_JACHJR010000001.1"/>
</dbReference>
<proteinExistence type="predicted"/>
<gene>
    <name evidence="5" type="ORF">F4556_002380</name>
</gene>
<dbReference type="Pfam" id="PF00196">
    <property type="entry name" value="GerE"/>
    <property type="match status" value="1"/>
</dbReference>
<dbReference type="CDD" id="cd06170">
    <property type="entry name" value="LuxR_C_like"/>
    <property type="match status" value="1"/>
</dbReference>
<keyword evidence="3" id="KW-0804">Transcription</keyword>
<organism evidence="5 6">
    <name type="scientific">Kitasatospora gansuensis</name>
    <dbReference type="NCBI Taxonomy" id="258050"/>
    <lineage>
        <taxon>Bacteria</taxon>
        <taxon>Bacillati</taxon>
        <taxon>Actinomycetota</taxon>
        <taxon>Actinomycetes</taxon>
        <taxon>Kitasatosporales</taxon>
        <taxon>Streptomycetaceae</taxon>
        <taxon>Kitasatospora</taxon>
    </lineage>
</organism>
<dbReference type="SUPFAM" id="SSF46894">
    <property type="entry name" value="C-terminal effector domain of the bipartite response regulators"/>
    <property type="match status" value="1"/>
</dbReference>
<evidence type="ECO:0000256" key="3">
    <source>
        <dbReference type="ARBA" id="ARBA00023163"/>
    </source>
</evidence>
<reference evidence="5 6" key="1">
    <citation type="submission" date="2020-08" db="EMBL/GenBank/DDBJ databases">
        <title>Sequencing the genomes of 1000 actinobacteria strains.</title>
        <authorList>
            <person name="Klenk H.-P."/>
        </authorList>
    </citation>
    <scope>NUCLEOTIDE SEQUENCE [LARGE SCALE GENOMIC DNA]</scope>
    <source>
        <strain evidence="5 6">DSM 44786</strain>
    </source>
</reference>
<dbReference type="InterPro" id="IPR000792">
    <property type="entry name" value="Tscrpt_reg_LuxR_C"/>
</dbReference>
<dbReference type="InterPro" id="IPR036388">
    <property type="entry name" value="WH-like_DNA-bd_sf"/>
</dbReference>
<dbReference type="EMBL" id="JACHJR010000001">
    <property type="protein sequence ID" value="MBB4946845.1"/>
    <property type="molecule type" value="Genomic_DNA"/>
</dbReference>
<dbReference type="SMART" id="SM00421">
    <property type="entry name" value="HTH_LUXR"/>
    <property type="match status" value="1"/>
</dbReference>
<protein>
    <submittedName>
        <fullName evidence="5">DNA-binding NarL/FixJ family response regulator</fullName>
    </submittedName>
</protein>
<feature type="domain" description="HTH luxR-type" evidence="4">
    <location>
        <begin position="6"/>
        <end position="71"/>
    </location>
</feature>
<evidence type="ECO:0000256" key="2">
    <source>
        <dbReference type="ARBA" id="ARBA00023125"/>
    </source>
</evidence>
<evidence type="ECO:0000313" key="6">
    <source>
        <dbReference type="Proteomes" id="UP000573327"/>
    </source>
</evidence>
<comment type="caution">
    <text evidence="5">The sequence shown here is derived from an EMBL/GenBank/DDBJ whole genome shotgun (WGS) entry which is preliminary data.</text>
</comment>
<name>A0A7W7WHL0_9ACTN</name>
<dbReference type="PRINTS" id="PR00038">
    <property type="entry name" value="HTHLUXR"/>
</dbReference>
<dbReference type="Gene3D" id="1.10.10.10">
    <property type="entry name" value="Winged helix-like DNA-binding domain superfamily/Winged helix DNA-binding domain"/>
    <property type="match status" value="1"/>
</dbReference>
<dbReference type="PROSITE" id="PS50043">
    <property type="entry name" value="HTH_LUXR_2"/>
    <property type="match status" value="1"/>
</dbReference>
<dbReference type="GO" id="GO:0003677">
    <property type="term" value="F:DNA binding"/>
    <property type="evidence" value="ECO:0007669"/>
    <property type="project" value="UniProtKB-KW"/>
</dbReference>
<keyword evidence="2 5" id="KW-0238">DNA-binding</keyword>
<evidence type="ECO:0000259" key="4">
    <source>
        <dbReference type="PROSITE" id="PS50043"/>
    </source>
</evidence>
<dbReference type="PROSITE" id="PS00622">
    <property type="entry name" value="HTH_LUXR_1"/>
    <property type="match status" value="1"/>
</dbReference>
<evidence type="ECO:0000256" key="1">
    <source>
        <dbReference type="ARBA" id="ARBA00023015"/>
    </source>
</evidence>
<dbReference type="GO" id="GO:0006355">
    <property type="term" value="P:regulation of DNA-templated transcription"/>
    <property type="evidence" value="ECO:0007669"/>
    <property type="project" value="InterPro"/>
</dbReference>
<dbReference type="PANTHER" id="PTHR44688:SF25">
    <property type="entry name" value="HTH LUXR-TYPE DOMAIN-CONTAINING PROTEIN"/>
    <property type="match status" value="1"/>
</dbReference>
<dbReference type="Proteomes" id="UP000573327">
    <property type="component" value="Unassembled WGS sequence"/>
</dbReference>
<accession>A0A7W7WHL0</accession>
<dbReference type="AlphaFoldDB" id="A0A7W7WHL0"/>
<sequence>MTSPAPAEPGQPLTGREIQVITGMANGEENRQIAERLGLSVNTVKSHSSRIYRKLAARDRAHAVGLAIATRQLPPRAVQITAPPQPKT</sequence>
<keyword evidence="1" id="KW-0805">Transcription regulation</keyword>